<evidence type="ECO:0000313" key="1">
    <source>
        <dbReference type="EMBL" id="KYB25278.1"/>
    </source>
</evidence>
<reference evidence="1 2" key="1">
    <citation type="journal article" date="2008" name="Nature">
        <title>The genome of the model beetle and pest Tribolium castaneum.</title>
        <authorList>
            <consortium name="Tribolium Genome Sequencing Consortium"/>
            <person name="Richards S."/>
            <person name="Gibbs R.A."/>
            <person name="Weinstock G.M."/>
            <person name="Brown S.J."/>
            <person name="Denell R."/>
            <person name="Beeman R.W."/>
            <person name="Gibbs R."/>
            <person name="Beeman R.W."/>
            <person name="Brown S.J."/>
            <person name="Bucher G."/>
            <person name="Friedrich M."/>
            <person name="Grimmelikhuijzen C.J."/>
            <person name="Klingler M."/>
            <person name="Lorenzen M."/>
            <person name="Richards S."/>
            <person name="Roth S."/>
            <person name="Schroder R."/>
            <person name="Tautz D."/>
            <person name="Zdobnov E.M."/>
            <person name="Muzny D."/>
            <person name="Gibbs R.A."/>
            <person name="Weinstock G.M."/>
            <person name="Attaway T."/>
            <person name="Bell S."/>
            <person name="Buhay C.J."/>
            <person name="Chandrabose M.N."/>
            <person name="Chavez D."/>
            <person name="Clerk-Blankenburg K.P."/>
            <person name="Cree A."/>
            <person name="Dao M."/>
            <person name="Davis C."/>
            <person name="Chacko J."/>
            <person name="Dinh H."/>
            <person name="Dugan-Rocha S."/>
            <person name="Fowler G."/>
            <person name="Garner T.T."/>
            <person name="Garnes J."/>
            <person name="Gnirke A."/>
            <person name="Hawes A."/>
            <person name="Hernandez J."/>
            <person name="Hines S."/>
            <person name="Holder M."/>
            <person name="Hume J."/>
            <person name="Jhangiani S.N."/>
            <person name="Joshi V."/>
            <person name="Khan Z.M."/>
            <person name="Jackson L."/>
            <person name="Kovar C."/>
            <person name="Kowis A."/>
            <person name="Lee S."/>
            <person name="Lewis L.R."/>
            <person name="Margolis J."/>
            <person name="Morgan M."/>
            <person name="Nazareth L.V."/>
            <person name="Nguyen N."/>
            <person name="Okwuonu G."/>
            <person name="Parker D."/>
            <person name="Richards S."/>
            <person name="Ruiz S.J."/>
            <person name="Santibanez J."/>
            <person name="Savard J."/>
            <person name="Scherer S.E."/>
            <person name="Schneider B."/>
            <person name="Sodergren E."/>
            <person name="Tautz D."/>
            <person name="Vattahil S."/>
            <person name="Villasana D."/>
            <person name="White C.S."/>
            <person name="Wright R."/>
            <person name="Park Y."/>
            <person name="Beeman R.W."/>
            <person name="Lord J."/>
            <person name="Oppert B."/>
            <person name="Lorenzen M."/>
            <person name="Brown S."/>
            <person name="Wang L."/>
            <person name="Savard J."/>
            <person name="Tautz D."/>
            <person name="Richards S."/>
            <person name="Weinstock G."/>
            <person name="Gibbs R.A."/>
            <person name="Liu Y."/>
            <person name="Worley K."/>
            <person name="Weinstock G."/>
            <person name="Elsik C.G."/>
            <person name="Reese J.T."/>
            <person name="Elhaik E."/>
            <person name="Landan G."/>
            <person name="Graur D."/>
            <person name="Arensburger P."/>
            <person name="Atkinson P."/>
            <person name="Beeman R.W."/>
            <person name="Beidler J."/>
            <person name="Brown S.J."/>
            <person name="Demuth J.P."/>
            <person name="Drury D.W."/>
            <person name="Du Y.Z."/>
            <person name="Fujiwara H."/>
            <person name="Lorenzen M."/>
            <person name="Maselli V."/>
            <person name="Osanai M."/>
            <person name="Park Y."/>
            <person name="Robertson H.M."/>
            <person name="Tu Z."/>
            <person name="Wang J.J."/>
            <person name="Wang S."/>
            <person name="Richards S."/>
            <person name="Song H."/>
            <person name="Zhang L."/>
            <person name="Sodergren E."/>
            <person name="Werner D."/>
            <person name="Stanke M."/>
            <person name="Morgenstern B."/>
            <person name="Solovyev V."/>
            <person name="Kosarev P."/>
            <person name="Brown G."/>
            <person name="Chen H.C."/>
            <person name="Ermolaeva O."/>
            <person name="Hlavina W."/>
            <person name="Kapustin Y."/>
            <person name="Kiryutin B."/>
            <person name="Kitts P."/>
            <person name="Maglott D."/>
            <person name="Pruitt K."/>
            <person name="Sapojnikov V."/>
            <person name="Souvorov A."/>
            <person name="Mackey A.J."/>
            <person name="Waterhouse R.M."/>
            <person name="Wyder S."/>
            <person name="Zdobnov E.M."/>
            <person name="Zdobnov E.M."/>
            <person name="Wyder S."/>
            <person name="Kriventseva E.V."/>
            <person name="Kadowaki T."/>
            <person name="Bork P."/>
            <person name="Aranda M."/>
            <person name="Bao R."/>
            <person name="Beermann A."/>
            <person name="Berns N."/>
            <person name="Bolognesi R."/>
            <person name="Bonneton F."/>
            <person name="Bopp D."/>
            <person name="Brown S.J."/>
            <person name="Bucher G."/>
            <person name="Butts T."/>
            <person name="Chaumot A."/>
            <person name="Denell R.E."/>
            <person name="Ferrier D.E."/>
            <person name="Friedrich M."/>
            <person name="Gordon C.M."/>
            <person name="Jindra M."/>
            <person name="Klingler M."/>
            <person name="Lan Q."/>
            <person name="Lattorff H.M."/>
            <person name="Laudet V."/>
            <person name="von Levetsow C."/>
            <person name="Liu Z."/>
            <person name="Lutz R."/>
            <person name="Lynch J.A."/>
            <person name="da Fonseca R.N."/>
            <person name="Posnien N."/>
            <person name="Reuter R."/>
            <person name="Roth S."/>
            <person name="Savard J."/>
            <person name="Schinko J.B."/>
            <person name="Schmitt C."/>
            <person name="Schoppmeier M."/>
            <person name="Schroder R."/>
            <person name="Shippy T.D."/>
            <person name="Simonnet F."/>
            <person name="Marques-Souza H."/>
            <person name="Tautz D."/>
            <person name="Tomoyasu Y."/>
            <person name="Trauner J."/>
            <person name="Van der Zee M."/>
            <person name="Vervoort M."/>
            <person name="Wittkopp N."/>
            <person name="Wimmer E.A."/>
            <person name="Yang X."/>
            <person name="Jones A.K."/>
            <person name="Sattelle D.B."/>
            <person name="Ebert P.R."/>
            <person name="Nelson D."/>
            <person name="Scott J.G."/>
            <person name="Beeman R.W."/>
            <person name="Muthukrishnan S."/>
            <person name="Kramer K.J."/>
            <person name="Arakane Y."/>
            <person name="Beeman R.W."/>
            <person name="Zhu Q."/>
            <person name="Hogenkamp D."/>
            <person name="Dixit R."/>
            <person name="Oppert B."/>
            <person name="Jiang H."/>
            <person name="Zou Z."/>
            <person name="Marshall J."/>
            <person name="Elpidina E."/>
            <person name="Vinokurov K."/>
            <person name="Oppert C."/>
            <person name="Zou Z."/>
            <person name="Evans J."/>
            <person name="Lu Z."/>
            <person name="Zhao P."/>
            <person name="Sumathipala N."/>
            <person name="Altincicek B."/>
            <person name="Vilcinskas A."/>
            <person name="Williams M."/>
            <person name="Hultmark D."/>
            <person name="Hetru C."/>
            <person name="Jiang H."/>
            <person name="Grimmelikhuijzen C.J."/>
            <person name="Hauser F."/>
            <person name="Cazzamali G."/>
            <person name="Williamson M."/>
            <person name="Park Y."/>
            <person name="Li B."/>
            <person name="Tanaka Y."/>
            <person name="Predel R."/>
            <person name="Neupert S."/>
            <person name="Schachtner J."/>
            <person name="Verleyen P."/>
            <person name="Raible F."/>
            <person name="Bork P."/>
            <person name="Friedrich M."/>
            <person name="Walden K.K."/>
            <person name="Robertson H.M."/>
            <person name="Angeli S."/>
            <person name="Foret S."/>
            <person name="Bucher G."/>
            <person name="Schuetz S."/>
            <person name="Maleszka R."/>
            <person name="Wimmer E.A."/>
            <person name="Beeman R.W."/>
            <person name="Lorenzen M."/>
            <person name="Tomoyasu Y."/>
            <person name="Miller S.C."/>
            <person name="Grossmann D."/>
            <person name="Bucher G."/>
        </authorList>
    </citation>
    <scope>NUCLEOTIDE SEQUENCE [LARGE SCALE GENOMIC DNA]</scope>
    <source>
        <strain evidence="1 2">Georgia GA2</strain>
    </source>
</reference>
<dbReference type="InParanoid" id="A0A139WBE2"/>
<dbReference type="Proteomes" id="UP000007266">
    <property type="component" value="Linkage group 9"/>
</dbReference>
<proteinExistence type="predicted"/>
<protein>
    <submittedName>
        <fullName evidence="1">Uncharacterized protein</fullName>
    </submittedName>
</protein>
<gene>
    <name evidence="1" type="primary">AUGUSTUS-3.0.2_34884</name>
    <name evidence="1" type="ORF">TcasGA2_TC034884</name>
</gene>
<dbReference type="AlphaFoldDB" id="A0A139WBE2"/>
<sequence>MDKARLLENNPLAKTPLNRPLSPSGFRICTLCCYFKITELTDSRTGGVLNAQLIVSFKDGDCNIAEELYITHSPIKVFFPPRQVRKNASDLSAKAGPGVGAAACFLLVQF</sequence>
<name>A0A139WBE2_TRICA</name>
<reference evidence="1 2" key="2">
    <citation type="journal article" date="2010" name="Nucleic Acids Res.">
        <title>BeetleBase in 2010: revisions to provide comprehensive genomic information for Tribolium castaneum.</title>
        <authorList>
            <person name="Kim H.S."/>
            <person name="Murphy T."/>
            <person name="Xia J."/>
            <person name="Caragea D."/>
            <person name="Park Y."/>
            <person name="Beeman R.W."/>
            <person name="Lorenzen M.D."/>
            <person name="Butcher S."/>
            <person name="Manak J.R."/>
            <person name="Brown S.J."/>
        </authorList>
    </citation>
    <scope>GENOME REANNOTATION</scope>
    <source>
        <strain evidence="1 2">Georgia GA2</strain>
    </source>
</reference>
<accession>A0A139WBE2</accession>
<evidence type="ECO:0000313" key="2">
    <source>
        <dbReference type="Proteomes" id="UP000007266"/>
    </source>
</evidence>
<dbReference type="EMBL" id="KQ971372">
    <property type="protein sequence ID" value="KYB25278.1"/>
    <property type="molecule type" value="Genomic_DNA"/>
</dbReference>
<keyword evidence="2" id="KW-1185">Reference proteome</keyword>
<organism evidence="1 2">
    <name type="scientific">Tribolium castaneum</name>
    <name type="common">Red flour beetle</name>
    <dbReference type="NCBI Taxonomy" id="7070"/>
    <lineage>
        <taxon>Eukaryota</taxon>
        <taxon>Metazoa</taxon>
        <taxon>Ecdysozoa</taxon>
        <taxon>Arthropoda</taxon>
        <taxon>Hexapoda</taxon>
        <taxon>Insecta</taxon>
        <taxon>Pterygota</taxon>
        <taxon>Neoptera</taxon>
        <taxon>Endopterygota</taxon>
        <taxon>Coleoptera</taxon>
        <taxon>Polyphaga</taxon>
        <taxon>Cucujiformia</taxon>
        <taxon>Tenebrionidae</taxon>
        <taxon>Tenebrionidae incertae sedis</taxon>
        <taxon>Tribolium</taxon>
    </lineage>
</organism>